<comment type="cofactor">
    <cofactor evidence="12">
        <name>pyruvate</name>
        <dbReference type="ChEBI" id="CHEBI:15361"/>
    </cofactor>
    <text evidence="12">Binds 1 pyruvoyl group covalently per subunit.</text>
</comment>
<keyword evidence="7 12" id="KW-0865">Zymogen</keyword>
<dbReference type="GO" id="GO:0004609">
    <property type="term" value="F:phosphatidylserine decarboxylase activity"/>
    <property type="evidence" value="ECO:0007669"/>
    <property type="project" value="UniProtKB-UniRule"/>
</dbReference>
<dbReference type="PANTHER" id="PTHR10067">
    <property type="entry name" value="PHOSPHATIDYLSERINE DECARBOXYLASE"/>
    <property type="match status" value="1"/>
</dbReference>
<evidence type="ECO:0000256" key="2">
    <source>
        <dbReference type="ARBA" id="ARBA00022475"/>
    </source>
</evidence>
<feature type="chain" id="PRO_5023209448" description="Phosphatidylserine decarboxylase alpha chain" evidence="12">
    <location>
        <begin position="257"/>
        <end position="297"/>
    </location>
</feature>
<keyword evidence="2 12" id="KW-1003">Cell membrane</keyword>
<comment type="PTM">
    <text evidence="12">Is synthesized initially as an inactive proenzyme. Formation of the active enzyme involves a self-maturation process in which the active site pyruvoyl group is generated from an internal serine residue via an autocatalytic post-translational modification. Two non-identical subunits are generated from the proenzyme in this reaction, and the pyruvate is formed at the N-terminus of the alpha chain, which is derived from the carboxyl end of the proenzyme. The autoendoproteolytic cleavage occurs by a canonical serine protease mechanism, in which the side chain hydroxyl group of the serine supplies its oxygen atom to form the C-terminus of the beta chain, while the remainder of the serine residue undergoes an oxidative deamination to produce ammonia and the pyruvoyl prosthetic group on the alpha chain. During this reaction, the Ser that is part of the protease active site of the proenzyme becomes the pyruvoyl prosthetic group, which constitutes an essential element of the active site of the mature decarboxylase.</text>
</comment>
<sequence length="297" mass="33070">MLRSLADRLFITLQYLIPQRWLSERMYQLARIEWRPLKTLIIRQFARHYQIDMQLAQQPDLDAYPHFNAFFTRAIRPEVRPLDPDPAAILCPVDGAISQIGTITEDQIIQAKGRDYSVTSLLALAPGELHPFAGGRFATIYLSPRDYHRIHMPLDGRLDQMIHVPGQLFSVNAVTAAGVPNLFARNERLICRFETAAGPIALILVGAIFVGGIETVWAGEVTPPHAGGEPQRWDYEVDEQCIRLERGAELGRFNLGSTVIMLLPPGRAEWDAGLSVGERVQLGQRLGICLAPSESGG</sequence>
<comment type="similarity">
    <text evidence="12">Belongs to the phosphatidylserine decarboxylase family. PSD-B subfamily. Prokaryotic type I sub-subfamily.</text>
</comment>
<accession>A0A1H3GM86</accession>
<dbReference type="GO" id="GO:0006646">
    <property type="term" value="P:phosphatidylethanolamine biosynthetic process"/>
    <property type="evidence" value="ECO:0007669"/>
    <property type="project" value="UniProtKB-UniRule"/>
</dbReference>
<keyword evidence="11 12" id="KW-0670">Pyruvate</keyword>
<dbReference type="STRING" id="61595.SAMN05421644_12528"/>
<dbReference type="AlphaFoldDB" id="A0A1H3GM86"/>
<feature type="active site" description="Charge relay system; for autoendoproteolytic cleavage activity" evidence="12">
    <location>
        <position position="94"/>
    </location>
</feature>
<dbReference type="PANTHER" id="PTHR10067:SF6">
    <property type="entry name" value="PHOSPHATIDYLSERINE DECARBOXYLASE PROENZYME, MITOCHONDRIAL"/>
    <property type="match status" value="1"/>
</dbReference>
<dbReference type="EMBL" id="FNOW01000025">
    <property type="protein sequence ID" value="SDY03429.1"/>
    <property type="molecule type" value="Genomic_DNA"/>
</dbReference>
<dbReference type="Proteomes" id="UP000198672">
    <property type="component" value="Unassembled WGS sequence"/>
</dbReference>
<feature type="active site" description="Charge relay system; for autoendoproteolytic cleavage activity" evidence="12">
    <location>
        <position position="257"/>
    </location>
</feature>
<gene>
    <name evidence="12" type="primary">psd</name>
    <name evidence="13" type="ORF">SAMN05421644_12528</name>
</gene>
<evidence type="ECO:0000256" key="12">
    <source>
        <dbReference type="HAMAP-Rule" id="MF_00662"/>
    </source>
</evidence>
<dbReference type="UniPathway" id="UPA00558">
    <property type="reaction ID" value="UER00616"/>
</dbReference>
<dbReference type="InterPro" id="IPR003817">
    <property type="entry name" value="PS_Dcarbxylase"/>
</dbReference>
<evidence type="ECO:0000256" key="10">
    <source>
        <dbReference type="ARBA" id="ARBA00023264"/>
    </source>
</evidence>
<evidence type="ECO:0000256" key="4">
    <source>
        <dbReference type="ARBA" id="ARBA00022793"/>
    </source>
</evidence>
<dbReference type="EC" id="4.1.1.65" evidence="12"/>
<feature type="active site" description="Schiff-base intermediate with substrate; via pyruvic acid; for decarboxylase activity" evidence="12">
    <location>
        <position position="257"/>
    </location>
</feature>
<comment type="function">
    <text evidence="12">Catalyzes the formation of phosphatidylethanolamine (PtdEtn) from phosphatidylserine (PtdSer).</text>
</comment>
<evidence type="ECO:0000256" key="5">
    <source>
        <dbReference type="ARBA" id="ARBA00023098"/>
    </source>
</evidence>
<evidence type="ECO:0000256" key="11">
    <source>
        <dbReference type="ARBA" id="ARBA00023317"/>
    </source>
</evidence>
<keyword evidence="14" id="KW-1185">Reference proteome</keyword>
<reference evidence="14" key="1">
    <citation type="submission" date="2016-10" db="EMBL/GenBank/DDBJ databases">
        <authorList>
            <person name="Varghese N."/>
            <person name="Submissions S."/>
        </authorList>
    </citation>
    <scope>NUCLEOTIDE SEQUENCE [LARGE SCALE GENOMIC DNA]</scope>
    <source>
        <strain evidence="14">DSM 173</strain>
    </source>
</reference>
<dbReference type="GO" id="GO:0005886">
    <property type="term" value="C:plasma membrane"/>
    <property type="evidence" value="ECO:0007669"/>
    <property type="project" value="UniProtKB-SubCell"/>
</dbReference>
<keyword evidence="10 12" id="KW-1208">Phospholipid metabolism</keyword>
<keyword evidence="6 12" id="KW-0472">Membrane</keyword>
<evidence type="ECO:0000256" key="9">
    <source>
        <dbReference type="ARBA" id="ARBA00023239"/>
    </source>
</evidence>
<feature type="active site" description="Charge relay system; for autoendoproteolytic cleavage activity" evidence="12">
    <location>
        <position position="151"/>
    </location>
</feature>
<dbReference type="HAMAP" id="MF_00662">
    <property type="entry name" value="PS_decarb_PSD_B_type1"/>
    <property type="match status" value="1"/>
</dbReference>
<dbReference type="OrthoDB" id="9802030at2"/>
<keyword evidence="4 12" id="KW-0210">Decarboxylase</keyword>
<evidence type="ECO:0000256" key="3">
    <source>
        <dbReference type="ARBA" id="ARBA00022516"/>
    </source>
</evidence>
<evidence type="ECO:0000256" key="7">
    <source>
        <dbReference type="ARBA" id="ARBA00023145"/>
    </source>
</evidence>
<proteinExistence type="inferred from homology"/>
<dbReference type="InterPro" id="IPR033177">
    <property type="entry name" value="PSD-B"/>
</dbReference>
<feature type="site" description="Cleavage (non-hydrolytic); by autocatalysis" evidence="12">
    <location>
        <begin position="256"/>
        <end position="257"/>
    </location>
</feature>
<evidence type="ECO:0000256" key="6">
    <source>
        <dbReference type="ARBA" id="ARBA00023136"/>
    </source>
</evidence>
<comment type="subunit">
    <text evidence="12">Heterodimer of a large membrane-associated beta subunit and a small pyruvoyl-containing alpha subunit.</text>
</comment>
<keyword evidence="3 12" id="KW-0444">Lipid biosynthesis</keyword>
<comment type="pathway">
    <text evidence="1">Lipid metabolism.</text>
</comment>
<keyword evidence="5 12" id="KW-0443">Lipid metabolism</keyword>
<evidence type="ECO:0000313" key="13">
    <source>
        <dbReference type="EMBL" id="SDY03429.1"/>
    </source>
</evidence>
<evidence type="ECO:0000256" key="1">
    <source>
        <dbReference type="ARBA" id="ARBA00005189"/>
    </source>
</evidence>
<keyword evidence="9 12" id="KW-0456">Lyase</keyword>
<evidence type="ECO:0000256" key="8">
    <source>
        <dbReference type="ARBA" id="ARBA00023209"/>
    </source>
</evidence>
<protein>
    <recommendedName>
        <fullName evidence="12">Phosphatidylserine decarboxylase proenzyme</fullName>
        <ecNumber evidence="12">4.1.1.65</ecNumber>
    </recommendedName>
    <component>
        <recommendedName>
            <fullName evidence="12">Phosphatidylserine decarboxylase alpha chain</fullName>
        </recommendedName>
    </component>
    <component>
        <recommendedName>
            <fullName evidence="12">Phosphatidylserine decarboxylase beta chain</fullName>
        </recommendedName>
    </component>
</protein>
<feature type="chain" id="PRO_5023209449" description="Phosphatidylserine decarboxylase beta chain" evidence="12">
    <location>
        <begin position="1"/>
        <end position="256"/>
    </location>
</feature>
<evidence type="ECO:0000313" key="14">
    <source>
        <dbReference type="Proteomes" id="UP000198672"/>
    </source>
</evidence>
<keyword evidence="8 12" id="KW-0594">Phospholipid biosynthesis</keyword>
<dbReference type="NCBIfam" id="TIGR00163">
    <property type="entry name" value="PS_decarb"/>
    <property type="match status" value="1"/>
</dbReference>
<comment type="catalytic activity">
    <reaction evidence="12">
        <text>a 1,2-diacyl-sn-glycero-3-phospho-L-serine + H(+) = a 1,2-diacyl-sn-glycero-3-phosphoethanolamine + CO2</text>
        <dbReference type="Rhea" id="RHEA:20828"/>
        <dbReference type="ChEBI" id="CHEBI:15378"/>
        <dbReference type="ChEBI" id="CHEBI:16526"/>
        <dbReference type="ChEBI" id="CHEBI:57262"/>
        <dbReference type="ChEBI" id="CHEBI:64612"/>
        <dbReference type="EC" id="4.1.1.65"/>
    </reaction>
</comment>
<dbReference type="Pfam" id="PF02666">
    <property type="entry name" value="PS_Dcarbxylase"/>
    <property type="match status" value="1"/>
</dbReference>
<dbReference type="RefSeq" id="WP_091333980.1">
    <property type="nucleotide sequence ID" value="NZ_FNOW01000025.1"/>
</dbReference>
<name>A0A1H3GM86_ALLWA</name>
<organism evidence="13 14">
    <name type="scientific">Allochromatium warmingii</name>
    <name type="common">Chromatium warmingii</name>
    <dbReference type="NCBI Taxonomy" id="61595"/>
    <lineage>
        <taxon>Bacteria</taxon>
        <taxon>Pseudomonadati</taxon>
        <taxon>Pseudomonadota</taxon>
        <taxon>Gammaproteobacteria</taxon>
        <taxon>Chromatiales</taxon>
        <taxon>Chromatiaceae</taxon>
        <taxon>Allochromatium</taxon>
    </lineage>
</organism>
<feature type="modified residue" description="Pyruvic acid (Ser); by autocatalysis" evidence="12">
    <location>
        <position position="257"/>
    </location>
</feature>
<comment type="subcellular location">
    <subcellularLocation>
        <location evidence="12">Cell membrane</location>
        <topology evidence="12">Peripheral membrane protein</topology>
    </subcellularLocation>
</comment>
<dbReference type="InterPro" id="IPR033178">
    <property type="entry name" value="PSD_type1_pro"/>
</dbReference>
<comment type="pathway">
    <text evidence="12">Phospholipid metabolism; phosphatidylethanolamine biosynthesis; phosphatidylethanolamine from CDP-diacylglycerol: step 2/2.</text>
</comment>